<evidence type="ECO:0000313" key="4">
    <source>
        <dbReference type="Proteomes" id="UP000093044"/>
    </source>
</evidence>
<dbReference type="CDD" id="cd07012">
    <property type="entry name" value="PBP2_Bug_TTT"/>
    <property type="match status" value="1"/>
</dbReference>
<dbReference type="RefSeq" id="WP_066745607.1">
    <property type="nucleotide sequence ID" value="NZ_CP016757.1"/>
</dbReference>
<dbReference type="PIRSF" id="PIRSF017082">
    <property type="entry name" value="YflP"/>
    <property type="match status" value="1"/>
</dbReference>
<dbReference type="SUPFAM" id="SSF53850">
    <property type="entry name" value="Periplasmic binding protein-like II"/>
    <property type="match status" value="1"/>
</dbReference>
<keyword evidence="4" id="KW-1185">Reference proteome</keyword>
<dbReference type="GeneID" id="83058212"/>
<dbReference type="KEGG" id="cpor:BED41_10160"/>
<keyword evidence="2" id="KW-0732">Signal</keyword>
<dbReference type="InterPro" id="IPR042100">
    <property type="entry name" value="Bug_dom1"/>
</dbReference>
<dbReference type="Proteomes" id="UP000093044">
    <property type="component" value="Chromosome"/>
</dbReference>
<dbReference type="PANTHER" id="PTHR42928:SF5">
    <property type="entry name" value="BLR1237 PROTEIN"/>
    <property type="match status" value="1"/>
</dbReference>
<feature type="signal peptide" evidence="2">
    <location>
        <begin position="1"/>
        <end position="27"/>
    </location>
</feature>
<accession>A0A1B2I618</accession>
<name>A0A1B2I618_9BACT</name>
<evidence type="ECO:0000256" key="2">
    <source>
        <dbReference type="SAM" id="SignalP"/>
    </source>
</evidence>
<dbReference type="AlphaFoldDB" id="A0A1B2I618"/>
<dbReference type="Pfam" id="PF03401">
    <property type="entry name" value="TctC"/>
    <property type="match status" value="1"/>
</dbReference>
<evidence type="ECO:0000313" key="3">
    <source>
        <dbReference type="EMBL" id="ANZ45393.1"/>
    </source>
</evidence>
<dbReference type="EMBL" id="CP016757">
    <property type="protein sequence ID" value="ANZ45393.1"/>
    <property type="molecule type" value="Genomic_DNA"/>
</dbReference>
<proteinExistence type="inferred from homology"/>
<dbReference type="STRING" id="1197717.BED41_10160"/>
<dbReference type="Gene3D" id="3.40.190.150">
    <property type="entry name" value="Bordetella uptake gene, domain 1"/>
    <property type="match status" value="1"/>
</dbReference>
<dbReference type="Gene3D" id="3.40.190.10">
    <property type="entry name" value="Periplasmic binding protein-like II"/>
    <property type="match status" value="1"/>
</dbReference>
<reference evidence="3" key="1">
    <citation type="submission" date="2016-08" db="EMBL/GenBank/DDBJ databases">
        <title>Complete genome of Cloacibacillus porcorum.</title>
        <authorList>
            <person name="Looft T."/>
            <person name="Bayles D.O."/>
            <person name="Alt D.P."/>
        </authorList>
    </citation>
    <scope>NUCLEOTIDE SEQUENCE [LARGE SCALE GENOMIC DNA]</scope>
    <source>
        <strain evidence="3">CL-84</strain>
    </source>
</reference>
<dbReference type="InterPro" id="IPR005064">
    <property type="entry name" value="BUG"/>
</dbReference>
<sequence>MFKKVSILVVALMVCALSLSGAGTASAAEAWPKEKPFTMLIPFATGGGTDFNARLVAKIMSDILGVRVNCINRTGGQGVVGHTAIAKGTPDGYTIGDIECELNMMHWAGLTDLTYKDLTPIALIVSMGGSVIVNEKSPYKDMKDLVAAIKKNPGKLKASGSSQGGMWHLCTAGMLQAEGLKASDVVWVPNDGAAPSLQDLAAGGLDFVVCTPNEADPLVTAKKVRPLAVVSKTRHIDWPNTPTLKEATGSDWLLDSWSGIAAPAGISDEMKKNLGDAIKKVWETKEFQDTMKKAGKNLQFLGPDEFKEFLKQMDENYGKVMKSVGIAK</sequence>
<protein>
    <recommendedName>
        <fullName evidence="5">ABC transporter substrate-binding protein</fullName>
    </recommendedName>
</protein>
<gene>
    <name evidence="3" type="ORF">BED41_10160</name>
</gene>
<dbReference type="PANTHER" id="PTHR42928">
    <property type="entry name" value="TRICARBOXYLATE-BINDING PROTEIN"/>
    <property type="match status" value="1"/>
</dbReference>
<comment type="similarity">
    <text evidence="1">Belongs to the UPF0065 (bug) family.</text>
</comment>
<organism evidence="3 4">
    <name type="scientific">Cloacibacillus porcorum</name>
    <dbReference type="NCBI Taxonomy" id="1197717"/>
    <lineage>
        <taxon>Bacteria</taxon>
        <taxon>Thermotogati</taxon>
        <taxon>Synergistota</taxon>
        <taxon>Synergistia</taxon>
        <taxon>Synergistales</taxon>
        <taxon>Synergistaceae</taxon>
        <taxon>Cloacibacillus</taxon>
    </lineage>
</organism>
<feature type="chain" id="PRO_5008538945" description="ABC transporter substrate-binding protein" evidence="2">
    <location>
        <begin position="28"/>
        <end position="328"/>
    </location>
</feature>
<evidence type="ECO:0008006" key="5">
    <source>
        <dbReference type="Google" id="ProtNLM"/>
    </source>
</evidence>
<evidence type="ECO:0000256" key="1">
    <source>
        <dbReference type="ARBA" id="ARBA00006987"/>
    </source>
</evidence>